<proteinExistence type="inferred from homology"/>
<reference evidence="13 14" key="1">
    <citation type="submission" date="2019-10" db="EMBL/GenBank/DDBJ databases">
        <authorList>
            <person name="Palmer J.M."/>
        </authorList>
    </citation>
    <scope>NUCLEOTIDE SEQUENCE [LARGE SCALE GENOMIC DNA]</scope>
    <source>
        <strain evidence="13 14">TWF696</strain>
    </source>
</reference>
<evidence type="ECO:0000313" key="14">
    <source>
        <dbReference type="Proteomes" id="UP001375240"/>
    </source>
</evidence>
<keyword evidence="10" id="KW-1133">Transmembrane helix</keyword>
<evidence type="ECO:0000256" key="2">
    <source>
        <dbReference type="ARBA" id="ARBA00004613"/>
    </source>
</evidence>
<dbReference type="Proteomes" id="UP001375240">
    <property type="component" value="Unassembled WGS sequence"/>
</dbReference>
<sequence>MYTSFVTLALLAAGPALTSAQSTAAPDGKLPSCVTTCYGLAVARASCDTLSPTCICGSNTFFNFVSNCLTTGEYTCTEAEATDIWNKLQAQCADKLSSALPSLRFRTSVSATIGSIVPDTTTETDSVSATIGIITGPDVSTTMEPTTGLGNLTVTMGTLTRTSVVSVSSVTQTTNAGPGQSSESNTQVSQTTRQPSAPTQTPSDATHLLPSIASLIVGSFMAGALFFLA</sequence>
<feature type="domain" description="CFEM" evidence="12">
    <location>
        <begin position="29"/>
        <end position="93"/>
    </location>
</feature>
<dbReference type="Pfam" id="PF05730">
    <property type="entry name" value="CFEM"/>
    <property type="match status" value="1"/>
</dbReference>
<keyword evidence="6 11" id="KW-0732">Signal</keyword>
<gene>
    <name evidence="13" type="ORF">TWF696_005687</name>
</gene>
<feature type="transmembrane region" description="Helical" evidence="10">
    <location>
        <begin position="208"/>
        <end position="228"/>
    </location>
</feature>
<feature type="region of interest" description="Disordered" evidence="9">
    <location>
        <begin position="169"/>
        <end position="205"/>
    </location>
</feature>
<evidence type="ECO:0000256" key="10">
    <source>
        <dbReference type="SAM" id="Phobius"/>
    </source>
</evidence>
<evidence type="ECO:0000256" key="1">
    <source>
        <dbReference type="ARBA" id="ARBA00004589"/>
    </source>
</evidence>
<protein>
    <recommendedName>
        <fullName evidence="12">CFEM domain-containing protein</fullName>
    </recommendedName>
</protein>
<feature type="chain" id="PRO_5043765608" description="CFEM domain-containing protein" evidence="11">
    <location>
        <begin position="21"/>
        <end position="229"/>
    </location>
</feature>
<evidence type="ECO:0000256" key="8">
    <source>
        <dbReference type="ARBA" id="ARBA00023288"/>
    </source>
</evidence>
<accession>A0AAV9UU39</accession>
<evidence type="ECO:0000256" key="9">
    <source>
        <dbReference type="SAM" id="MobiDB-lite"/>
    </source>
</evidence>
<dbReference type="GO" id="GO:0005576">
    <property type="term" value="C:extracellular region"/>
    <property type="evidence" value="ECO:0007669"/>
    <property type="project" value="UniProtKB-SubCell"/>
</dbReference>
<evidence type="ECO:0000256" key="4">
    <source>
        <dbReference type="ARBA" id="ARBA00022525"/>
    </source>
</evidence>
<comment type="caution">
    <text evidence="13">The sequence shown here is derived from an EMBL/GenBank/DDBJ whole genome shotgun (WGS) entry which is preliminary data.</text>
</comment>
<organism evidence="13 14">
    <name type="scientific">Orbilia brochopaga</name>
    <dbReference type="NCBI Taxonomy" id="3140254"/>
    <lineage>
        <taxon>Eukaryota</taxon>
        <taxon>Fungi</taxon>
        <taxon>Dikarya</taxon>
        <taxon>Ascomycota</taxon>
        <taxon>Pezizomycotina</taxon>
        <taxon>Orbiliomycetes</taxon>
        <taxon>Orbiliales</taxon>
        <taxon>Orbiliaceae</taxon>
        <taxon>Orbilia</taxon>
    </lineage>
</organism>
<evidence type="ECO:0000256" key="3">
    <source>
        <dbReference type="ARBA" id="ARBA00010031"/>
    </source>
</evidence>
<comment type="similarity">
    <text evidence="3">Belongs to the RBT5 family.</text>
</comment>
<comment type="subcellular location">
    <subcellularLocation>
        <location evidence="1">Membrane</location>
        <topology evidence="1">Lipid-anchor</topology>
        <topology evidence="1">GPI-anchor</topology>
    </subcellularLocation>
    <subcellularLocation>
        <location evidence="2">Secreted</location>
    </subcellularLocation>
</comment>
<dbReference type="AlphaFoldDB" id="A0AAV9UU39"/>
<evidence type="ECO:0000256" key="6">
    <source>
        <dbReference type="ARBA" id="ARBA00022729"/>
    </source>
</evidence>
<keyword evidence="10" id="KW-0812">Transmembrane</keyword>
<feature type="compositionally biased region" description="Polar residues" evidence="9">
    <location>
        <begin position="175"/>
        <end position="204"/>
    </location>
</feature>
<keyword evidence="4" id="KW-0964">Secreted</keyword>
<dbReference type="EMBL" id="JAVHNQ010000004">
    <property type="protein sequence ID" value="KAK6349400.1"/>
    <property type="molecule type" value="Genomic_DNA"/>
</dbReference>
<dbReference type="InterPro" id="IPR008427">
    <property type="entry name" value="Extracellular_membr_CFEM_dom"/>
</dbReference>
<evidence type="ECO:0000313" key="13">
    <source>
        <dbReference type="EMBL" id="KAK6349400.1"/>
    </source>
</evidence>
<evidence type="ECO:0000259" key="12">
    <source>
        <dbReference type="Pfam" id="PF05730"/>
    </source>
</evidence>
<evidence type="ECO:0000256" key="7">
    <source>
        <dbReference type="ARBA" id="ARBA00023157"/>
    </source>
</evidence>
<evidence type="ECO:0000256" key="5">
    <source>
        <dbReference type="ARBA" id="ARBA00022622"/>
    </source>
</evidence>
<keyword evidence="10" id="KW-0472">Membrane</keyword>
<keyword evidence="7" id="KW-1015">Disulfide bond</keyword>
<keyword evidence="14" id="KW-1185">Reference proteome</keyword>
<keyword evidence="8" id="KW-0449">Lipoprotein</keyword>
<dbReference type="GO" id="GO:0098552">
    <property type="term" value="C:side of membrane"/>
    <property type="evidence" value="ECO:0007669"/>
    <property type="project" value="UniProtKB-KW"/>
</dbReference>
<keyword evidence="5" id="KW-0336">GPI-anchor</keyword>
<evidence type="ECO:0000256" key="11">
    <source>
        <dbReference type="SAM" id="SignalP"/>
    </source>
</evidence>
<feature type="signal peptide" evidence="11">
    <location>
        <begin position="1"/>
        <end position="20"/>
    </location>
</feature>
<keyword evidence="5" id="KW-0325">Glycoprotein</keyword>
<name>A0AAV9UU39_9PEZI</name>